<evidence type="ECO:0000313" key="2">
    <source>
        <dbReference type="EMBL" id="RFC64074.1"/>
    </source>
</evidence>
<accession>A0A371X4W2</accession>
<proteinExistence type="predicted"/>
<gene>
    <name evidence="2" type="ORF">DYI37_06845</name>
</gene>
<comment type="caution">
    <text evidence="2">The sequence shown here is derived from an EMBL/GenBank/DDBJ whole genome shotgun (WGS) entry which is preliminary data.</text>
</comment>
<dbReference type="AlphaFoldDB" id="A0A371X4W2"/>
<evidence type="ECO:0000256" key="1">
    <source>
        <dbReference type="SAM" id="MobiDB-lite"/>
    </source>
</evidence>
<protein>
    <submittedName>
        <fullName evidence="2">Uncharacterized protein</fullName>
    </submittedName>
</protein>
<dbReference type="EMBL" id="QURL01000003">
    <property type="protein sequence ID" value="RFC64074.1"/>
    <property type="molecule type" value="Genomic_DNA"/>
</dbReference>
<name>A0A371X4W2_9HYPH</name>
<organism evidence="2 3">
    <name type="scientific">Fulvimarina endophytica</name>
    <dbReference type="NCBI Taxonomy" id="2293836"/>
    <lineage>
        <taxon>Bacteria</taxon>
        <taxon>Pseudomonadati</taxon>
        <taxon>Pseudomonadota</taxon>
        <taxon>Alphaproteobacteria</taxon>
        <taxon>Hyphomicrobiales</taxon>
        <taxon>Aurantimonadaceae</taxon>
        <taxon>Fulvimarina</taxon>
    </lineage>
</organism>
<dbReference type="RefSeq" id="WP_116682493.1">
    <property type="nucleotide sequence ID" value="NZ_QURL01000003.1"/>
</dbReference>
<reference evidence="2 3" key="1">
    <citation type="submission" date="2018-08" db="EMBL/GenBank/DDBJ databases">
        <title>Fulvimarina sp. 85, whole genome shotgun sequence.</title>
        <authorList>
            <person name="Tuo L."/>
        </authorList>
    </citation>
    <scope>NUCLEOTIDE SEQUENCE [LARGE SCALE GENOMIC DNA]</scope>
    <source>
        <strain evidence="2 3">85</strain>
    </source>
</reference>
<evidence type="ECO:0000313" key="3">
    <source>
        <dbReference type="Proteomes" id="UP000264310"/>
    </source>
</evidence>
<keyword evidence="3" id="KW-1185">Reference proteome</keyword>
<sequence>MPVNDKDTVFDLFDGACLDAFDFHLFDPAVRAGLERVAVPAARKPAVIAPVPIASVSKGPPPRPTERAGVRRRGTNAA</sequence>
<feature type="region of interest" description="Disordered" evidence="1">
    <location>
        <begin position="53"/>
        <end position="78"/>
    </location>
</feature>
<dbReference type="Proteomes" id="UP000264310">
    <property type="component" value="Unassembled WGS sequence"/>
</dbReference>